<evidence type="ECO:0000256" key="3">
    <source>
        <dbReference type="ARBA" id="ARBA00022553"/>
    </source>
</evidence>
<feature type="domain" description="Response regulatory" evidence="10">
    <location>
        <begin position="3"/>
        <end position="120"/>
    </location>
</feature>
<dbReference type="InterPro" id="IPR000160">
    <property type="entry name" value="GGDEF_dom"/>
</dbReference>
<sequence>MLNVILVDDEPLVRIAFKSFLDWDAHGFRFVGEFSNGKDAWDQIKSLEADIIVTDIRMPVMDGLQLIREVRADQSDIVIVVLSSYDDFHLVKEAYNYGIYDYILKTEMNPEQLKQLFAKVKEHITDYRIKTNQHVKLQKLVTQNKASLRAAFFKELIWGRSLNDEKLDFEIDQLGLLLKPKNLYMSILQIEDFDILERKYGDDSLQLLLFSMLNIIEEILNEDRIGDVFSNHPGEYVIIFSFNEIPSSKLIKETLWHLHKRIHHVLVQYLNVTVSSGISDVSLRGFRHMIHMYKQASQAVEYKFVKGKSTITFFDEVVTHQMDRLDDKVEKGSHILRGFLENPLEEQLEAMLQQLLITSTTSDPNDFKQIKLIYGVYASVLYDHSLKKQILMQMMEVFEAYYKRLQTYGTLNELNEWLRRILQMICEENNGESYLVKQAKQYIYGNYGEQITLSKVAQSLQVSESHLSRLFSEQTGERFMRFLVKVRIEKAKEYLDTTHLKIYEIAEKVGYTSTEHFSRSFKEVTGKSPKSFMNK</sequence>
<dbReference type="PRINTS" id="PR00032">
    <property type="entry name" value="HTHARAC"/>
</dbReference>
<dbReference type="Gene3D" id="3.40.50.2300">
    <property type="match status" value="1"/>
</dbReference>
<proteinExistence type="predicted"/>
<feature type="modified residue" description="4-aspartylphosphate" evidence="8">
    <location>
        <position position="55"/>
    </location>
</feature>
<dbReference type="SMART" id="SM00448">
    <property type="entry name" value="REC"/>
    <property type="match status" value="1"/>
</dbReference>
<reference evidence="12 13" key="1">
    <citation type="submission" date="2021-03" db="EMBL/GenBank/DDBJ databases">
        <title>Genomic Encyclopedia of Type Strains, Phase IV (KMG-IV): sequencing the most valuable type-strain genomes for metagenomic binning, comparative biology and taxonomic classification.</title>
        <authorList>
            <person name="Goeker M."/>
        </authorList>
    </citation>
    <scope>NUCLEOTIDE SEQUENCE [LARGE SCALE GENOMIC DNA]</scope>
    <source>
        <strain evidence="12 13">DSM 26048</strain>
    </source>
</reference>
<comment type="caution">
    <text evidence="12">The sequence shown here is derived from an EMBL/GenBank/DDBJ whole genome shotgun (WGS) entry which is preliminary data.</text>
</comment>
<evidence type="ECO:0000259" key="9">
    <source>
        <dbReference type="PROSITE" id="PS01124"/>
    </source>
</evidence>
<feature type="domain" description="HTH araC/xylS-type" evidence="9">
    <location>
        <begin position="437"/>
        <end position="535"/>
    </location>
</feature>
<evidence type="ECO:0000256" key="5">
    <source>
        <dbReference type="ARBA" id="ARBA00023015"/>
    </source>
</evidence>
<dbReference type="InterPro" id="IPR009057">
    <property type="entry name" value="Homeodomain-like_sf"/>
</dbReference>
<dbReference type="SMART" id="SM00342">
    <property type="entry name" value="HTH_ARAC"/>
    <property type="match status" value="1"/>
</dbReference>
<organism evidence="12 13">
    <name type="scientific">Paenibacillus eucommiae</name>
    <dbReference type="NCBI Taxonomy" id="1355755"/>
    <lineage>
        <taxon>Bacteria</taxon>
        <taxon>Bacillati</taxon>
        <taxon>Bacillota</taxon>
        <taxon>Bacilli</taxon>
        <taxon>Bacillales</taxon>
        <taxon>Paenibacillaceae</taxon>
        <taxon>Paenibacillus</taxon>
    </lineage>
</organism>
<dbReference type="PROSITE" id="PS01124">
    <property type="entry name" value="HTH_ARAC_FAMILY_2"/>
    <property type="match status" value="1"/>
</dbReference>
<dbReference type="Pfam" id="PF12833">
    <property type="entry name" value="HTH_18"/>
    <property type="match status" value="1"/>
</dbReference>
<keyword evidence="5" id="KW-0805">Transcription regulation</keyword>
<evidence type="ECO:0000256" key="6">
    <source>
        <dbReference type="ARBA" id="ARBA00023125"/>
    </source>
</evidence>
<dbReference type="InterPro" id="IPR018060">
    <property type="entry name" value="HTH_AraC"/>
</dbReference>
<dbReference type="EMBL" id="JAGGLB010000004">
    <property type="protein sequence ID" value="MBP1990123.1"/>
    <property type="molecule type" value="Genomic_DNA"/>
</dbReference>
<keyword evidence="13" id="KW-1185">Reference proteome</keyword>
<keyword evidence="2" id="KW-0963">Cytoplasm</keyword>
<dbReference type="Gene3D" id="1.10.10.60">
    <property type="entry name" value="Homeodomain-like"/>
    <property type="match status" value="2"/>
</dbReference>
<dbReference type="SUPFAM" id="SSF46689">
    <property type="entry name" value="Homeodomain-like"/>
    <property type="match status" value="2"/>
</dbReference>
<evidence type="ECO:0000256" key="7">
    <source>
        <dbReference type="ARBA" id="ARBA00023163"/>
    </source>
</evidence>
<accession>A0ABS4IRC4</accession>
<dbReference type="Pfam" id="PF00072">
    <property type="entry name" value="Response_reg"/>
    <property type="match status" value="1"/>
</dbReference>
<keyword evidence="4" id="KW-0902">Two-component regulatory system</keyword>
<dbReference type="InterPro" id="IPR018062">
    <property type="entry name" value="HTH_AraC-typ_CS"/>
</dbReference>
<evidence type="ECO:0000256" key="8">
    <source>
        <dbReference type="PROSITE-ProRule" id="PRU00169"/>
    </source>
</evidence>
<dbReference type="InterPro" id="IPR051552">
    <property type="entry name" value="HptR"/>
</dbReference>
<dbReference type="Proteomes" id="UP001519287">
    <property type="component" value="Unassembled WGS sequence"/>
</dbReference>
<keyword evidence="3 8" id="KW-0597">Phosphoprotein</keyword>
<evidence type="ECO:0000256" key="1">
    <source>
        <dbReference type="ARBA" id="ARBA00004496"/>
    </source>
</evidence>
<evidence type="ECO:0000256" key="4">
    <source>
        <dbReference type="ARBA" id="ARBA00023012"/>
    </source>
</evidence>
<dbReference type="PANTHER" id="PTHR42713">
    <property type="entry name" value="HISTIDINE KINASE-RELATED"/>
    <property type="match status" value="1"/>
</dbReference>
<protein>
    <submittedName>
        <fullName evidence="12">Two-component system response regulator YesN</fullName>
    </submittedName>
</protein>
<dbReference type="PROSITE" id="PS00041">
    <property type="entry name" value="HTH_ARAC_FAMILY_1"/>
    <property type="match status" value="1"/>
</dbReference>
<dbReference type="SUPFAM" id="SSF52172">
    <property type="entry name" value="CheY-like"/>
    <property type="match status" value="1"/>
</dbReference>
<name>A0ABS4IRC4_9BACL</name>
<evidence type="ECO:0000259" key="11">
    <source>
        <dbReference type="PROSITE" id="PS50887"/>
    </source>
</evidence>
<dbReference type="InterPro" id="IPR001789">
    <property type="entry name" value="Sig_transdc_resp-reg_receiver"/>
</dbReference>
<comment type="subcellular location">
    <subcellularLocation>
        <location evidence="1">Cytoplasm</location>
    </subcellularLocation>
</comment>
<dbReference type="RefSeq" id="WP_209970923.1">
    <property type="nucleotide sequence ID" value="NZ_JAGGLB010000004.1"/>
</dbReference>
<keyword evidence="7" id="KW-0804">Transcription</keyword>
<dbReference type="InterPro" id="IPR020449">
    <property type="entry name" value="Tscrpt_reg_AraC-type_HTH"/>
</dbReference>
<evidence type="ECO:0000256" key="2">
    <source>
        <dbReference type="ARBA" id="ARBA00022490"/>
    </source>
</evidence>
<evidence type="ECO:0000313" key="13">
    <source>
        <dbReference type="Proteomes" id="UP001519287"/>
    </source>
</evidence>
<gene>
    <name evidence="12" type="ORF">J2Z66_001721</name>
</gene>
<feature type="domain" description="GGDEF" evidence="11">
    <location>
        <begin position="181"/>
        <end position="316"/>
    </location>
</feature>
<dbReference type="PROSITE" id="PS50110">
    <property type="entry name" value="RESPONSE_REGULATORY"/>
    <property type="match status" value="1"/>
</dbReference>
<evidence type="ECO:0000259" key="10">
    <source>
        <dbReference type="PROSITE" id="PS50110"/>
    </source>
</evidence>
<evidence type="ECO:0000313" key="12">
    <source>
        <dbReference type="EMBL" id="MBP1990123.1"/>
    </source>
</evidence>
<dbReference type="PROSITE" id="PS50887">
    <property type="entry name" value="GGDEF"/>
    <property type="match status" value="1"/>
</dbReference>
<keyword evidence="6" id="KW-0238">DNA-binding</keyword>
<dbReference type="PANTHER" id="PTHR42713:SF3">
    <property type="entry name" value="TRANSCRIPTIONAL REGULATORY PROTEIN HPTR"/>
    <property type="match status" value="1"/>
</dbReference>
<dbReference type="CDD" id="cd17536">
    <property type="entry name" value="REC_YesN-like"/>
    <property type="match status" value="1"/>
</dbReference>
<dbReference type="InterPro" id="IPR011006">
    <property type="entry name" value="CheY-like_superfamily"/>
</dbReference>